<evidence type="ECO:0000256" key="4">
    <source>
        <dbReference type="ARBA" id="ARBA00022679"/>
    </source>
</evidence>
<accession>A0A9P4QBL3</accession>
<dbReference type="GO" id="GO:0042124">
    <property type="term" value="F:1,3-beta-glucanosyltransferase activity"/>
    <property type="evidence" value="ECO:0007669"/>
    <property type="project" value="TreeGrafter"/>
</dbReference>
<sequence>MKGAFALAIASAALAYGSATPARVEARASGSSSGALPTVTVKGNAFFAGDERFYIRGIDYQPGGSSDAADPLSDPSTCKRDIEQFQKLGLNTIRVYTVDNSKNHDECMSALADAGIYLALDVNSPHYSLRRDKPGQSYNPTYLQSVFATIDAFAGYSNTLLFFSGNEVINDPTTVNCAPYVKAVNRDMKQYIGERGYRAIPVGYSAADVSENQYLMAQYMDCGSDNERADFYAINNYEWCDPSTFEGSGWSALVEQYKNYSKPLFMSEYGCITNKRAFQETGALYQSDMTSVFSGGLVYEYAEEGSGYGIVQINGDSVSPIDTQFDDLQNALKNNPAPSGDGGYQTNSQAQDCPAGSDNWDIKPFTDSAIPAMPSGAAQYMKNGAGKGPGLDGDGSQDASGGSSATADPNAGSVTATFGSGPTGTGSSSSSSSSSSGNSGSNSGADAASSGNAAPGMIIGDAGYAPFICSAVVFFSSLFGATLL</sequence>
<organism evidence="11 12">
    <name type="scientific">Polychaeton citri CBS 116435</name>
    <dbReference type="NCBI Taxonomy" id="1314669"/>
    <lineage>
        <taxon>Eukaryota</taxon>
        <taxon>Fungi</taxon>
        <taxon>Dikarya</taxon>
        <taxon>Ascomycota</taxon>
        <taxon>Pezizomycotina</taxon>
        <taxon>Dothideomycetes</taxon>
        <taxon>Dothideomycetidae</taxon>
        <taxon>Capnodiales</taxon>
        <taxon>Capnodiaceae</taxon>
        <taxon>Polychaeton</taxon>
    </lineage>
</organism>
<comment type="caution">
    <text evidence="11">The sequence shown here is derived from an EMBL/GenBank/DDBJ whole genome shotgun (WGS) entry which is preliminary data.</text>
</comment>
<dbReference type="PANTHER" id="PTHR31468">
    <property type="entry name" value="1,3-BETA-GLUCANOSYLTRANSFERASE GAS1"/>
    <property type="match status" value="1"/>
</dbReference>
<keyword evidence="12" id="KW-1185">Reference proteome</keyword>
<dbReference type="Pfam" id="PF03198">
    <property type="entry name" value="Glyco_hydro_72"/>
    <property type="match status" value="1"/>
</dbReference>
<dbReference type="SUPFAM" id="SSF51445">
    <property type="entry name" value="(Trans)glycosidases"/>
    <property type="match status" value="1"/>
</dbReference>
<evidence type="ECO:0000256" key="9">
    <source>
        <dbReference type="RuleBase" id="RU361209"/>
    </source>
</evidence>
<dbReference type="InterPro" id="IPR017853">
    <property type="entry name" value="GH"/>
</dbReference>
<dbReference type="OrthoDB" id="421038at2759"/>
<keyword evidence="8 9" id="KW-0449">Lipoprotein</keyword>
<evidence type="ECO:0000313" key="12">
    <source>
        <dbReference type="Proteomes" id="UP000799441"/>
    </source>
</evidence>
<feature type="compositionally biased region" description="Low complexity" evidence="10">
    <location>
        <begin position="425"/>
        <end position="450"/>
    </location>
</feature>
<keyword evidence="6 9" id="KW-0472">Membrane</keyword>
<gene>
    <name evidence="11" type="ORF">K431DRAFT_267568</name>
</gene>
<keyword evidence="4 9" id="KW-0808">Transferase</keyword>
<evidence type="ECO:0000313" key="11">
    <source>
        <dbReference type="EMBL" id="KAF2721971.1"/>
    </source>
</evidence>
<evidence type="ECO:0000256" key="10">
    <source>
        <dbReference type="SAM" id="MobiDB-lite"/>
    </source>
</evidence>
<dbReference type="PANTHER" id="PTHR31468:SF5">
    <property type="entry name" value="1,3-BETA-GLUCANOSYLTRANSFERASE GAS5"/>
    <property type="match status" value="1"/>
</dbReference>
<proteinExistence type="inferred from homology"/>
<keyword evidence="3 9" id="KW-0336">GPI-anchor</keyword>
<comment type="similarity">
    <text evidence="2 9">Belongs to the glycosyl hydrolase 72 family.</text>
</comment>
<feature type="compositionally biased region" description="Low complexity" evidence="10">
    <location>
        <begin position="394"/>
        <end position="408"/>
    </location>
</feature>
<keyword evidence="11" id="KW-0378">Hydrolase</keyword>
<protein>
    <recommendedName>
        <fullName evidence="9">1,3-beta-glucanosyltransferase</fullName>
        <ecNumber evidence="9">2.4.1.-</ecNumber>
    </recommendedName>
</protein>
<evidence type="ECO:0000256" key="6">
    <source>
        <dbReference type="ARBA" id="ARBA00023136"/>
    </source>
</evidence>
<feature type="signal peptide" evidence="9">
    <location>
        <begin position="1"/>
        <end position="19"/>
    </location>
</feature>
<evidence type="ECO:0000256" key="5">
    <source>
        <dbReference type="ARBA" id="ARBA00022729"/>
    </source>
</evidence>
<comment type="subcellular location">
    <subcellularLocation>
        <location evidence="1 9">Cell membrane</location>
        <topology evidence="1 9">Lipid-anchor</topology>
        <topology evidence="1 9">GPI-anchor</topology>
    </subcellularLocation>
</comment>
<dbReference type="InterPro" id="IPR004886">
    <property type="entry name" value="Glucanosyltransferase"/>
</dbReference>
<keyword evidence="5 9" id="KW-0732">Signal</keyword>
<keyword evidence="7" id="KW-0325">Glycoprotein</keyword>
<dbReference type="GO" id="GO:0098552">
    <property type="term" value="C:side of membrane"/>
    <property type="evidence" value="ECO:0007669"/>
    <property type="project" value="UniProtKB-KW"/>
</dbReference>
<evidence type="ECO:0000256" key="1">
    <source>
        <dbReference type="ARBA" id="ARBA00004609"/>
    </source>
</evidence>
<dbReference type="EC" id="2.4.1.-" evidence="9"/>
<dbReference type="Gene3D" id="3.20.20.80">
    <property type="entry name" value="Glycosidases"/>
    <property type="match status" value="1"/>
</dbReference>
<dbReference type="GO" id="GO:0016787">
    <property type="term" value="F:hydrolase activity"/>
    <property type="evidence" value="ECO:0007669"/>
    <property type="project" value="UniProtKB-KW"/>
</dbReference>
<evidence type="ECO:0000256" key="2">
    <source>
        <dbReference type="ARBA" id="ARBA00007528"/>
    </source>
</evidence>
<dbReference type="GO" id="GO:0031505">
    <property type="term" value="P:fungal-type cell wall organization"/>
    <property type="evidence" value="ECO:0007669"/>
    <property type="project" value="TreeGrafter"/>
</dbReference>
<reference evidence="11" key="1">
    <citation type="journal article" date="2020" name="Stud. Mycol.">
        <title>101 Dothideomycetes genomes: a test case for predicting lifestyles and emergence of pathogens.</title>
        <authorList>
            <person name="Haridas S."/>
            <person name="Albert R."/>
            <person name="Binder M."/>
            <person name="Bloem J."/>
            <person name="Labutti K."/>
            <person name="Salamov A."/>
            <person name="Andreopoulos B."/>
            <person name="Baker S."/>
            <person name="Barry K."/>
            <person name="Bills G."/>
            <person name="Bluhm B."/>
            <person name="Cannon C."/>
            <person name="Castanera R."/>
            <person name="Culley D."/>
            <person name="Daum C."/>
            <person name="Ezra D."/>
            <person name="Gonzalez J."/>
            <person name="Henrissat B."/>
            <person name="Kuo A."/>
            <person name="Liang C."/>
            <person name="Lipzen A."/>
            <person name="Lutzoni F."/>
            <person name="Magnuson J."/>
            <person name="Mondo S."/>
            <person name="Nolan M."/>
            <person name="Ohm R."/>
            <person name="Pangilinan J."/>
            <person name="Park H.-J."/>
            <person name="Ramirez L."/>
            <person name="Alfaro M."/>
            <person name="Sun H."/>
            <person name="Tritt A."/>
            <person name="Yoshinaga Y."/>
            <person name="Zwiers L.-H."/>
            <person name="Turgeon B."/>
            <person name="Goodwin S."/>
            <person name="Spatafora J."/>
            <person name="Crous P."/>
            <person name="Grigoriev I."/>
        </authorList>
    </citation>
    <scope>NUCLEOTIDE SEQUENCE</scope>
    <source>
        <strain evidence="11">CBS 116435</strain>
    </source>
</reference>
<dbReference type="AlphaFoldDB" id="A0A9P4QBL3"/>
<dbReference type="FunFam" id="3.20.20.80:FF:000032">
    <property type="entry name" value="1,3-beta-glucanosyltransferase"/>
    <property type="match status" value="1"/>
</dbReference>
<feature type="chain" id="PRO_5040534795" description="1,3-beta-glucanosyltransferase" evidence="9">
    <location>
        <begin position="20"/>
        <end position="484"/>
    </location>
</feature>
<feature type="region of interest" description="Disordered" evidence="10">
    <location>
        <begin position="330"/>
        <end position="450"/>
    </location>
</feature>
<evidence type="ECO:0000256" key="7">
    <source>
        <dbReference type="ARBA" id="ARBA00023180"/>
    </source>
</evidence>
<dbReference type="GO" id="GO:0005886">
    <property type="term" value="C:plasma membrane"/>
    <property type="evidence" value="ECO:0007669"/>
    <property type="project" value="UniProtKB-SubCell"/>
</dbReference>
<dbReference type="EMBL" id="MU003786">
    <property type="protein sequence ID" value="KAF2721971.1"/>
    <property type="molecule type" value="Genomic_DNA"/>
</dbReference>
<dbReference type="Proteomes" id="UP000799441">
    <property type="component" value="Unassembled WGS sequence"/>
</dbReference>
<evidence type="ECO:0000256" key="3">
    <source>
        <dbReference type="ARBA" id="ARBA00022622"/>
    </source>
</evidence>
<name>A0A9P4QBL3_9PEZI</name>
<dbReference type="GO" id="GO:0071970">
    <property type="term" value="P:fungal-type cell wall (1-&gt;3)-beta-D-glucan biosynthetic process"/>
    <property type="evidence" value="ECO:0007669"/>
    <property type="project" value="TreeGrafter"/>
</dbReference>
<evidence type="ECO:0000256" key="8">
    <source>
        <dbReference type="ARBA" id="ARBA00023288"/>
    </source>
</evidence>
<comment type="function">
    <text evidence="9">Splits internally a 1,3-beta-glucan molecule and transfers the newly generated reducing end (the donor) to the non-reducing end of another 1,3-beta-glucan molecule (the acceptor) forming a 1,3-beta linkage, resulting in the elongation of 1,3-beta-glucan chains in the cell wall.</text>
</comment>